<keyword evidence="1" id="KW-0808">Transferase</keyword>
<evidence type="ECO:0000256" key="6">
    <source>
        <dbReference type="SAM" id="Coils"/>
    </source>
</evidence>
<dbReference type="InterPro" id="IPR011990">
    <property type="entry name" value="TPR-like_helical_dom_sf"/>
</dbReference>
<feature type="coiled-coil region" evidence="6">
    <location>
        <begin position="420"/>
        <end position="447"/>
    </location>
</feature>
<evidence type="ECO:0000256" key="1">
    <source>
        <dbReference type="ARBA" id="ARBA00022679"/>
    </source>
</evidence>
<dbReference type="Pfam" id="PF13374">
    <property type="entry name" value="TPR_10"/>
    <property type="match status" value="1"/>
</dbReference>
<dbReference type="InterPro" id="IPR011009">
    <property type="entry name" value="Kinase-like_dom_sf"/>
</dbReference>
<evidence type="ECO:0000256" key="5">
    <source>
        <dbReference type="PROSITE-ProRule" id="PRU10141"/>
    </source>
</evidence>
<dbReference type="PROSITE" id="PS00107">
    <property type="entry name" value="PROTEIN_KINASE_ATP"/>
    <property type="match status" value="1"/>
</dbReference>
<feature type="binding site" evidence="5">
    <location>
        <position position="107"/>
    </location>
    <ligand>
        <name>ATP</name>
        <dbReference type="ChEBI" id="CHEBI:30616"/>
    </ligand>
</feature>
<keyword evidence="3" id="KW-0418">Kinase</keyword>
<comment type="caution">
    <text evidence="8">The sequence shown here is derived from an EMBL/GenBank/DDBJ whole genome shotgun (WGS) entry which is preliminary data.</text>
</comment>
<dbReference type="EMBL" id="QFPO01000004">
    <property type="protein sequence ID" value="PZQ17384.1"/>
    <property type="molecule type" value="Genomic_DNA"/>
</dbReference>
<dbReference type="InterPro" id="IPR017441">
    <property type="entry name" value="Protein_kinase_ATP_BS"/>
</dbReference>
<dbReference type="Gene3D" id="3.30.200.20">
    <property type="entry name" value="Phosphorylase Kinase, domain 1"/>
    <property type="match status" value="1"/>
</dbReference>
<dbReference type="InterPro" id="IPR019734">
    <property type="entry name" value="TPR_rpt"/>
</dbReference>
<dbReference type="SUPFAM" id="SSF56112">
    <property type="entry name" value="Protein kinase-like (PK-like)"/>
    <property type="match status" value="1"/>
</dbReference>
<dbReference type="SUPFAM" id="SSF48452">
    <property type="entry name" value="TPR-like"/>
    <property type="match status" value="2"/>
</dbReference>
<name>A0A2W5KNF2_9GAMM</name>
<dbReference type="GO" id="GO:0004674">
    <property type="term" value="F:protein serine/threonine kinase activity"/>
    <property type="evidence" value="ECO:0007669"/>
    <property type="project" value="TreeGrafter"/>
</dbReference>
<evidence type="ECO:0000259" key="7">
    <source>
        <dbReference type="PROSITE" id="PS50011"/>
    </source>
</evidence>
<organism evidence="8 9">
    <name type="scientific">Rhodanobacter denitrificans</name>
    <dbReference type="NCBI Taxonomy" id="666685"/>
    <lineage>
        <taxon>Bacteria</taxon>
        <taxon>Pseudomonadati</taxon>
        <taxon>Pseudomonadota</taxon>
        <taxon>Gammaproteobacteria</taxon>
        <taxon>Lysobacterales</taxon>
        <taxon>Rhodanobacteraceae</taxon>
        <taxon>Rhodanobacter</taxon>
    </lineage>
</organism>
<dbReference type="CDD" id="cd14014">
    <property type="entry name" value="STKc_PknB_like"/>
    <property type="match status" value="1"/>
</dbReference>
<evidence type="ECO:0000256" key="3">
    <source>
        <dbReference type="ARBA" id="ARBA00022777"/>
    </source>
</evidence>
<reference evidence="8 9" key="1">
    <citation type="submission" date="2017-08" db="EMBL/GenBank/DDBJ databases">
        <title>Infants hospitalized years apart are colonized by the same room-sourced microbial strains.</title>
        <authorList>
            <person name="Brooks B."/>
            <person name="Olm M.R."/>
            <person name="Firek B.A."/>
            <person name="Baker R."/>
            <person name="Thomas B.C."/>
            <person name="Morowitz M.J."/>
            <person name="Banfield J.F."/>
        </authorList>
    </citation>
    <scope>NUCLEOTIDE SEQUENCE [LARGE SCALE GENOMIC DNA]</scope>
    <source>
        <strain evidence="8">S2_005_003_R2_42</strain>
    </source>
</reference>
<proteinExistence type="predicted"/>
<dbReference type="InterPro" id="IPR000719">
    <property type="entry name" value="Prot_kinase_dom"/>
</dbReference>
<dbReference type="Pfam" id="PF13424">
    <property type="entry name" value="TPR_12"/>
    <property type="match status" value="1"/>
</dbReference>
<keyword evidence="6" id="KW-0175">Coiled coil</keyword>
<feature type="domain" description="Protein kinase" evidence="7">
    <location>
        <begin position="76"/>
        <end position="377"/>
    </location>
</feature>
<gene>
    <name evidence="8" type="ORF">DI564_06140</name>
</gene>
<evidence type="ECO:0000313" key="8">
    <source>
        <dbReference type="EMBL" id="PZQ17384.1"/>
    </source>
</evidence>
<feature type="coiled-coil region" evidence="6">
    <location>
        <begin position="567"/>
        <end position="601"/>
    </location>
</feature>
<dbReference type="GO" id="GO:0005524">
    <property type="term" value="F:ATP binding"/>
    <property type="evidence" value="ECO:0007669"/>
    <property type="project" value="UniProtKB-UniRule"/>
</dbReference>
<dbReference type="PROSITE" id="PS50011">
    <property type="entry name" value="PROTEIN_KINASE_DOM"/>
    <property type="match status" value="1"/>
</dbReference>
<dbReference type="Pfam" id="PF00069">
    <property type="entry name" value="Pkinase"/>
    <property type="match status" value="1"/>
</dbReference>
<accession>A0A2W5KNF2</accession>
<dbReference type="Gene3D" id="1.10.510.10">
    <property type="entry name" value="Transferase(Phosphotransferase) domain 1"/>
    <property type="match status" value="1"/>
</dbReference>
<keyword evidence="2 5" id="KW-0547">Nucleotide-binding</keyword>
<dbReference type="PANTHER" id="PTHR43289">
    <property type="entry name" value="MITOGEN-ACTIVATED PROTEIN KINASE KINASE KINASE 20-RELATED"/>
    <property type="match status" value="1"/>
</dbReference>
<dbReference type="AlphaFoldDB" id="A0A2W5KNF2"/>
<dbReference type="PANTHER" id="PTHR43289:SF34">
    <property type="entry name" value="SERINE_THREONINE-PROTEIN KINASE YBDM-RELATED"/>
    <property type="match status" value="1"/>
</dbReference>
<dbReference type="SMART" id="SM00028">
    <property type="entry name" value="TPR"/>
    <property type="match status" value="5"/>
</dbReference>
<protein>
    <recommendedName>
        <fullName evidence="7">Protein kinase domain-containing protein</fullName>
    </recommendedName>
</protein>
<sequence>MEERQRRALRLMRDSLDREPTDRAAYLAEQCADDATLRAQVERLLGRADVLSGAGDEETAPEAAADALVGTRLGPFRVGHRIGRGGMGVVYLGRREGADFDQVVAIKLIRRGLDYDEVQARFLRERRILARLSHPNLARFIDGGVAPDGRPWFALEYVEGEPITRWCDARRLDVAARVRLFLDACAAVQYAHGQLVVHRDLKPGNILACADGTLRLLDFGIARLLADDDDGEVTLTRHGRYALTPGYAAPEQFSGEATGVAADVYALGAVLYELIAGVPPIALHGCDLAEAGRRVREQLPAPPLAALGRAGRDAAERDLAPTQIVQRRLAQRATSLRGFRAAVSADLARILEQALAKEPARRYASATALAEDLQRWLAGAPVRAAGNRFGYRLGKFVRRNRGAVAVAALLAAALLGASAYALHRAQREQIQREAAQAELERSDAVREYVMLMFRTAAEQQGTVPLSARDVLKQGTDQLVTRFAGAPETGQTTALMLAELFMMLGDSEGARPLLESVLVWDGIERRPDLLASARYNLGQVVYFGGDTARARSLLDAAQRYWREMPARHARQLNESRTLQAQIEAAEGRIDASIATLDAAIEERPRLIGQRDRELGVALAIRADRLSQVGRYEDAFASADAACTLFESLGLARSPVGLGAVNNRAMAALRLGRLAEASADFRHVVDVHRQLYGVSPQLAVAQNNLALTLLRQERAAEAVPLLEESLRIAVEQGGRQARATAMPRVNLAEAYVALDRVEEAAALAEEAVAVNGEVFGADALQTGLAHRARARVRQARGDAAGAGTDLARAEAIFGAMGAGGAPYLESLQKLRQGRAEAPH</sequence>
<evidence type="ECO:0000256" key="4">
    <source>
        <dbReference type="ARBA" id="ARBA00022840"/>
    </source>
</evidence>
<dbReference type="Gene3D" id="1.25.40.10">
    <property type="entry name" value="Tetratricopeptide repeat domain"/>
    <property type="match status" value="2"/>
</dbReference>
<evidence type="ECO:0000256" key="2">
    <source>
        <dbReference type="ARBA" id="ARBA00022741"/>
    </source>
</evidence>
<evidence type="ECO:0000313" key="9">
    <source>
        <dbReference type="Proteomes" id="UP000249046"/>
    </source>
</evidence>
<dbReference type="Proteomes" id="UP000249046">
    <property type="component" value="Unassembled WGS sequence"/>
</dbReference>
<dbReference type="SMART" id="SM00220">
    <property type="entry name" value="S_TKc"/>
    <property type="match status" value="1"/>
</dbReference>
<keyword evidence="4 5" id="KW-0067">ATP-binding</keyword>